<dbReference type="InterPro" id="IPR051199">
    <property type="entry name" value="LPS_LOS_Heptosyltrfase"/>
</dbReference>
<keyword evidence="4" id="KW-1185">Reference proteome</keyword>
<accession>A0A0B5B786</accession>
<dbReference type="InterPro" id="IPR002201">
    <property type="entry name" value="Glyco_trans_9"/>
</dbReference>
<dbReference type="SUPFAM" id="SSF53756">
    <property type="entry name" value="UDP-Glycosyltransferase/glycogen phosphorylase"/>
    <property type="match status" value="1"/>
</dbReference>
<dbReference type="CDD" id="cd03789">
    <property type="entry name" value="GT9_LPS_heptosyltransferase"/>
    <property type="match status" value="1"/>
</dbReference>
<reference evidence="3 4" key="1">
    <citation type="journal article" date="2015" name="Genome Announc.">
        <title>Complete Genome of Geobacter pickeringii G13T, a Metal-Reducing Isolate from Sedimentary Kaolin Deposits.</title>
        <authorList>
            <person name="Badalamenti J.P."/>
            <person name="Bond D.R."/>
        </authorList>
    </citation>
    <scope>NUCLEOTIDE SEQUENCE [LARGE SCALE GENOMIC DNA]</scope>
    <source>
        <strain evidence="3 4">G13</strain>
    </source>
</reference>
<dbReference type="GO" id="GO:0008713">
    <property type="term" value="F:ADP-heptose-lipopolysaccharide heptosyltransferase activity"/>
    <property type="evidence" value="ECO:0007669"/>
    <property type="project" value="TreeGrafter"/>
</dbReference>
<dbReference type="Proteomes" id="UP000057609">
    <property type="component" value="Chromosome"/>
</dbReference>
<dbReference type="OrthoDB" id="9797795at2"/>
<evidence type="ECO:0000313" key="4">
    <source>
        <dbReference type="Proteomes" id="UP000057609"/>
    </source>
</evidence>
<dbReference type="GO" id="GO:0009244">
    <property type="term" value="P:lipopolysaccharide core region biosynthetic process"/>
    <property type="evidence" value="ECO:0007669"/>
    <property type="project" value="TreeGrafter"/>
</dbReference>
<dbReference type="AlphaFoldDB" id="A0A0B5B786"/>
<dbReference type="STRING" id="345632.GPICK_02550"/>
<dbReference type="HOGENOM" id="CLU_032383_0_0_7"/>
<dbReference type="Gene3D" id="3.40.50.2000">
    <property type="entry name" value="Glycogen Phosphorylase B"/>
    <property type="match status" value="2"/>
</dbReference>
<dbReference type="GO" id="GO:0005829">
    <property type="term" value="C:cytosol"/>
    <property type="evidence" value="ECO:0007669"/>
    <property type="project" value="TreeGrafter"/>
</dbReference>
<dbReference type="RefSeq" id="WP_039740253.1">
    <property type="nucleotide sequence ID" value="NZ_CP009788.1"/>
</dbReference>
<name>A0A0B5B786_9BACT</name>
<sequence length="520" mass="56881">MREIALLAIARYGDMIQTTPLVRQLRRAHPDARLTAIVEDRFQGILPLIQGFDRTIVLSKQDIAWEVATGETPLAAYLKMDSFVRQLEEGEYDLLVNITCSGLSAFLASAMKFRDAAGFIADERGQRVIRTQWGQYVFSWFNDHIRKYNPINLVDIFTRLGGVMPDGKRVELTPTARGDEAAEAFIAEHGLGGKRLVGLQLGASEANRCWPVENFARLSDRLQRELGVTTVLFGAPNEKELAEKALAAMELPAVDAVGKTSIEGLYSLVGRCAALVSNDTGTMHFAAAAGVPAVMLCIGPAFFRCTGPYGAGHVALQPDIPCSPCPYGIECGAPVCRTAITTEAVFSATRLLVEGGAGLTGRDFPGVRVYRSGFAPDGYLTWDGIFNLDQEAEQLTKRREAMWKSCFDGTGKRSGEPKDDALRPFHRLMVEGARISAEIAEAARKKPLPVEKIRKLGEREAAIEAEVKLLGYREGLVSPIATFLTLMRENMVETDLGAVARETHRLYETGRSLVTNLAVV</sequence>
<keyword evidence="2 3" id="KW-0808">Transferase</keyword>
<protein>
    <submittedName>
        <fullName evidence="3">Heptosyltransferase</fullName>
    </submittedName>
</protein>
<organism evidence="3 4">
    <name type="scientific">Geobacter pickeringii</name>
    <dbReference type="NCBI Taxonomy" id="345632"/>
    <lineage>
        <taxon>Bacteria</taxon>
        <taxon>Pseudomonadati</taxon>
        <taxon>Thermodesulfobacteriota</taxon>
        <taxon>Desulfuromonadia</taxon>
        <taxon>Geobacterales</taxon>
        <taxon>Geobacteraceae</taxon>
        <taxon>Geobacter</taxon>
    </lineage>
</organism>
<evidence type="ECO:0000313" key="3">
    <source>
        <dbReference type="EMBL" id="AJE02407.1"/>
    </source>
</evidence>
<evidence type="ECO:0000256" key="1">
    <source>
        <dbReference type="ARBA" id="ARBA00022676"/>
    </source>
</evidence>
<dbReference type="EMBL" id="CP009788">
    <property type="protein sequence ID" value="AJE02407.1"/>
    <property type="molecule type" value="Genomic_DNA"/>
</dbReference>
<gene>
    <name evidence="3" type="ORF">GPICK_02550</name>
</gene>
<keyword evidence="1" id="KW-0328">Glycosyltransferase</keyword>
<dbReference type="Pfam" id="PF01075">
    <property type="entry name" value="Glyco_transf_9"/>
    <property type="match status" value="1"/>
</dbReference>
<dbReference type="PANTHER" id="PTHR30160">
    <property type="entry name" value="TETRAACYLDISACCHARIDE 4'-KINASE-RELATED"/>
    <property type="match status" value="1"/>
</dbReference>
<dbReference type="PANTHER" id="PTHR30160:SF7">
    <property type="entry name" value="ADP-HEPTOSE--LPS HEPTOSYLTRANSFERASE 2"/>
    <property type="match status" value="1"/>
</dbReference>
<evidence type="ECO:0000256" key="2">
    <source>
        <dbReference type="ARBA" id="ARBA00022679"/>
    </source>
</evidence>
<dbReference type="KEGG" id="gpi:GPICK_02550"/>
<proteinExistence type="predicted"/>